<comment type="caution">
    <text evidence="2">The sequence shown here is derived from an EMBL/GenBank/DDBJ whole genome shotgun (WGS) entry which is preliminary data.</text>
</comment>
<evidence type="ECO:0000256" key="1">
    <source>
        <dbReference type="SAM" id="MobiDB-lite"/>
    </source>
</evidence>
<feature type="compositionally biased region" description="Low complexity" evidence="1">
    <location>
        <begin position="428"/>
        <end position="441"/>
    </location>
</feature>
<proteinExistence type="predicted"/>
<feature type="compositionally biased region" description="Low complexity" evidence="1">
    <location>
        <begin position="831"/>
        <end position="852"/>
    </location>
</feature>
<feature type="compositionally biased region" description="Polar residues" evidence="1">
    <location>
        <begin position="526"/>
        <end position="535"/>
    </location>
</feature>
<dbReference type="InterPro" id="IPR009072">
    <property type="entry name" value="Histone-fold"/>
</dbReference>
<dbReference type="GO" id="GO:0046982">
    <property type="term" value="F:protein heterodimerization activity"/>
    <property type="evidence" value="ECO:0007669"/>
    <property type="project" value="InterPro"/>
</dbReference>
<feature type="region of interest" description="Disordered" evidence="1">
    <location>
        <begin position="1037"/>
        <end position="1065"/>
    </location>
</feature>
<feature type="region of interest" description="Disordered" evidence="1">
    <location>
        <begin position="323"/>
        <end position="359"/>
    </location>
</feature>
<sequence length="1246" mass="129569">MAHCQSTMPASTETGLAPLSHVPAFVSARSANTLISENRPTRIQAETLLILNALLDELLLVILSSAKSLAPDRIKSDGMLKVLNNNLLAKDAVLEAELEYRSYVEGKRAEGAKVPLGLMATSRLDGTDGFPVQSAYKALRTRCQYYSTLADGDDDGAAKDQNIMSSDGRPIATVTPGVSIYVTALLEFVAQHILQNVSRVIERDNSDEASLYDLLAAITEDEQLNPLYNKMSIRQEVARRIHLHQARRRRLTEDGASRGLRSDARIVKPWHVPTEGDFDQAAGSTLFSPKRASIQQLLPSDNGFESPASSSRYAHAASSSISHTDSLRGSMSTLPTSSSSFANHAPDANGAVSPGGGSIGNQNGASASFALANAARNDTSASNTGSVGRRQSSERSWSGVFGGIKRRNSFKHGSDPAGGSGRLLAPTDASGASAASQADSALDPDDDFEALMLSNQTMKVSLTPNRLHTIEVAKKGDRNNANTVRRRPGTAGARDDAVSAAAAFGRGPSPSPTQASRISITGDGLASNTTGATERTSTSSATPSDAAVPRPSSRASVQTTMRPERRSPAPPPSSYRNPTPAVFGQNSLPSRGVAEEDAEDLPLAPPPRRSTPRLQPRDDEVERATSTNKDLVDLCNSMPPSATQERFGTFGSDTSSLTDNTTTKKSAMGDRVRTLFGRKSTSSTGHVSPSSPRRKTFRSHQRADPKASLEGSQDAYITSSTTNSLEQSRSLVSPNEVPFNRTAAPRSSTSTSELPTASSDAVLEAKLTPDVTVIEPEHASANGTTGLGVGMATVTGMGAGAAVGTAGAMVVARSASYGSRSTSYASQTHSAAAEGAAAQDDTSMADDASSTSKTKTPDELVSRKVPWGYKRNSTNAGVMIERNGTPNSDRRRSVGYQSSNGHGVLPVRGPSGGPSSDNGHGQGQSHASSGGASAAAAAATTPSTPGFDDGVAPPTSASSLARGVNAPTAWSGPNGGSESQTLIQRGSLGARPSTANQSRRPSAHLETFQLLSELERAMHHCHSVDECRELVRKAMHSDGSNVSPSASRFNGTTDESQGLNVGAGDSKAEVTTGNAIGTAAGGAALAGAAIVGASTAALATSGTEGSASKENSEGKEGQPRGPEPVVSSADIKPRHVVHQDTSLEKVEQSLVVAWLLGGDDVPGSQFDSHKDESLDTDASEKQEQIVKGSVPVAKRMSGAHAAKEVADRHLSLDSAASQGYVPGLASSSVVSLQSNYNDAHDEVVAE</sequence>
<feature type="region of interest" description="Disordered" evidence="1">
    <location>
        <begin position="1163"/>
        <end position="1185"/>
    </location>
</feature>
<organism evidence="2 3">
    <name type="scientific">Ustilago bromivora</name>
    <dbReference type="NCBI Taxonomy" id="307758"/>
    <lineage>
        <taxon>Eukaryota</taxon>
        <taxon>Fungi</taxon>
        <taxon>Dikarya</taxon>
        <taxon>Basidiomycota</taxon>
        <taxon>Ustilaginomycotina</taxon>
        <taxon>Ustilaginomycetes</taxon>
        <taxon>Ustilaginales</taxon>
        <taxon>Ustilaginaceae</taxon>
        <taxon>Ustilago</taxon>
    </lineage>
</organism>
<feature type="region of interest" description="Disordered" evidence="1">
    <location>
        <begin position="474"/>
        <end position="762"/>
    </location>
</feature>
<reference evidence="2" key="1">
    <citation type="submission" date="2018-08" db="EMBL/GenBank/DDBJ databases">
        <authorList>
            <person name="Guldener U."/>
        </authorList>
    </citation>
    <scope>NUCLEOTIDE SEQUENCE</scope>
    <source>
        <strain evidence="2">UB2</strain>
    </source>
</reference>
<feature type="compositionally biased region" description="Low complexity" evidence="1">
    <location>
        <begin position="330"/>
        <end position="340"/>
    </location>
</feature>
<feature type="compositionally biased region" description="Low complexity" evidence="1">
    <location>
        <begin position="680"/>
        <end position="691"/>
    </location>
</feature>
<gene>
    <name evidence="2" type="ORF">UBRO2_00350</name>
</gene>
<feature type="compositionally biased region" description="Low complexity" evidence="1">
    <location>
        <begin position="536"/>
        <end position="547"/>
    </location>
</feature>
<feature type="compositionally biased region" description="Polar residues" evidence="1">
    <location>
        <begin position="1038"/>
        <end position="1059"/>
    </location>
</feature>
<evidence type="ECO:0000313" key="3">
    <source>
        <dbReference type="Proteomes" id="UP000658997"/>
    </source>
</evidence>
<dbReference type="EMBL" id="ULHB01000003">
    <property type="protein sequence ID" value="SYW74940.1"/>
    <property type="molecule type" value="Genomic_DNA"/>
</dbReference>
<feature type="compositionally biased region" description="Polar residues" evidence="1">
    <location>
        <begin position="715"/>
        <end position="733"/>
    </location>
</feature>
<protein>
    <submittedName>
        <fullName evidence="2">Uncharacterized protein</fullName>
    </submittedName>
</protein>
<name>A0A8H8QJ65_9BASI</name>
<feature type="region of interest" description="Disordered" evidence="1">
    <location>
        <begin position="828"/>
        <end position="981"/>
    </location>
</feature>
<accession>A0A8H8QJ65</accession>
<dbReference type="Gene3D" id="1.10.20.10">
    <property type="entry name" value="Histone, subunit A"/>
    <property type="match status" value="1"/>
</dbReference>
<dbReference type="AlphaFoldDB" id="A0A8H8QJ65"/>
<dbReference type="Proteomes" id="UP000658997">
    <property type="component" value="Unassembled WGS sequence"/>
</dbReference>
<feature type="region of interest" description="Disordered" evidence="1">
    <location>
        <begin position="378"/>
        <end position="442"/>
    </location>
</feature>
<evidence type="ECO:0000313" key="2">
    <source>
        <dbReference type="EMBL" id="SYW74940.1"/>
    </source>
</evidence>
<feature type="compositionally biased region" description="Low complexity" evidence="1">
    <location>
        <begin position="923"/>
        <end position="946"/>
    </location>
</feature>
<feature type="compositionally biased region" description="Basic and acidic residues" evidence="1">
    <location>
        <begin position="1167"/>
        <end position="1184"/>
    </location>
</feature>
<feature type="compositionally biased region" description="Low complexity" evidence="1">
    <location>
        <begin position="498"/>
        <end position="507"/>
    </location>
</feature>
<feature type="region of interest" description="Disordered" evidence="1">
    <location>
        <begin position="1102"/>
        <end position="1131"/>
    </location>
</feature>
<feature type="compositionally biased region" description="Low complexity" evidence="1">
    <location>
        <begin position="652"/>
        <end position="666"/>
    </location>
</feature>
<keyword evidence="3" id="KW-1185">Reference proteome</keyword>
<feature type="compositionally biased region" description="Polar residues" evidence="1">
    <location>
        <begin position="378"/>
        <end position="396"/>
    </location>
</feature>